<dbReference type="InterPro" id="IPR029065">
    <property type="entry name" value="Enolase_C-like"/>
</dbReference>
<evidence type="ECO:0000313" key="9">
    <source>
        <dbReference type="Proteomes" id="UP000002218"/>
    </source>
</evidence>
<reference evidence="9" key="1">
    <citation type="submission" date="2009-09" db="EMBL/GenBank/DDBJ databases">
        <title>The complete genome of Nakamurella multipartita DSM 44233.</title>
        <authorList>
            <consortium name="US DOE Joint Genome Institute (JGI-PGF)"/>
            <person name="Lucas S."/>
            <person name="Copeland A."/>
            <person name="Lapidus A."/>
            <person name="Glavina del Rio T."/>
            <person name="Dalin E."/>
            <person name="Tice H."/>
            <person name="Bruce D."/>
            <person name="Goodwin L."/>
            <person name="Pitluck S."/>
            <person name="Kyrpides N."/>
            <person name="Mavromatis K."/>
            <person name="Ivanova N."/>
            <person name="Ovchinnikova G."/>
            <person name="Sims D."/>
            <person name="Meincke L."/>
            <person name="Brettin T."/>
            <person name="Detter J.C."/>
            <person name="Han C."/>
            <person name="Larimer F."/>
            <person name="Land M."/>
            <person name="Hauser L."/>
            <person name="Markowitz V."/>
            <person name="Cheng J.-F."/>
            <person name="Hugenholtz P."/>
            <person name="Woyke T."/>
            <person name="Wu D."/>
            <person name="Klenk H.-P."/>
            <person name="Eisen J.A."/>
        </authorList>
    </citation>
    <scope>NUCLEOTIDE SEQUENCE [LARGE SCALE GENOMIC DNA]</scope>
    <source>
        <strain evidence="9">ATCC 700099 / DSM 44233 / CIP 104796 / JCM 9543 / NBRC 105858 / Y-104</strain>
    </source>
</reference>
<reference evidence="8 9" key="2">
    <citation type="journal article" date="2010" name="Stand. Genomic Sci.">
        <title>Complete genome sequence of Nakamurella multipartita type strain (Y-104).</title>
        <authorList>
            <person name="Tice H."/>
            <person name="Mayilraj S."/>
            <person name="Sims D."/>
            <person name="Lapidus A."/>
            <person name="Nolan M."/>
            <person name="Lucas S."/>
            <person name="Glavina Del Rio T."/>
            <person name="Copeland A."/>
            <person name="Cheng J.F."/>
            <person name="Meincke L."/>
            <person name="Bruce D."/>
            <person name="Goodwin L."/>
            <person name="Pitluck S."/>
            <person name="Ivanova N."/>
            <person name="Mavromatis K."/>
            <person name="Ovchinnikova G."/>
            <person name="Pati A."/>
            <person name="Chen A."/>
            <person name="Palaniappan K."/>
            <person name="Land M."/>
            <person name="Hauser L."/>
            <person name="Chang Y.J."/>
            <person name="Jeffries C.D."/>
            <person name="Detter J.C."/>
            <person name="Brettin T."/>
            <person name="Rohde M."/>
            <person name="Goker M."/>
            <person name="Bristow J."/>
            <person name="Eisen J.A."/>
            <person name="Markowitz V."/>
            <person name="Hugenholtz P."/>
            <person name="Kyrpides N.C."/>
            <person name="Klenk H.P."/>
            <person name="Chen F."/>
        </authorList>
    </citation>
    <scope>NUCLEOTIDE SEQUENCE [LARGE SCALE GENOMIC DNA]</scope>
    <source>
        <strain evidence="9">ATCC 700099 / DSM 44233 / CIP 104796 / JCM 9543 / NBRC 105858 / Y-104</strain>
    </source>
</reference>
<keyword evidence="4" id="KW-0456">Lyase</keyword>
<keyword evidence="9" id="KW-1185">Reference proteome</keyword>
<dbReference type="GO" id="GO:0046872">
    <property type="term" value="F:metal ion binding"/>
    <property type="evidence" value="ECO:0007669"/>
    <property type="project" value="UniProtKB-KW"/>
</dbReference>
<dbReference type="eggNOG" id="COG4948">
    <property type="taxonomic scope" value="Bacteria"/>
</dbReference>
<comment type="cofactor">
    <cofactor evidence="1">
        <name>a divalent metal cation</name>
        <dbReference type="ChEBI" id="CHEBI:60240"/>
    </cofactor>
</comment>
<dbReference type="InParanoid" id="C8XAI1"/>
<dbReference type="HOGENOM" id="CLU_030273_4_4_11"/>
<dbReference type="SUPFAM" id="SSF54826">
    <property type="entry name" value="Enolase N-terminal domain-like"/>
    <property type="match status" value="1"/>
</dbReference>
<evidence type="ECO:0000256" key="2">
    <source>
        <dbReference type="ARBA" id="ARBA00022723"/>
    </source>
</evidence>
<dbReference type="AlphaFoldDB" id="C8XAI1"/>
<evidence type="ECO:0000259" key="7">
    <source>
        <dbReference type="SMART" id="SM00922"/>
    </source>
</evidence>
<feature type="domain" description="Mandelate racemase/muconate lactonizing enzyme C-terminal" evidence="7">
    <location>
        <begin position="154"/>
        <end position="247"/>
    </location>
</feature>
<evidence type="ECO:0000256" key="1">
    <source>
        <dbReference type="ARBA" id="ARBA00001968"/>
    </source>
</evidence>
<protein>
    <recommendedName>
        <fullName evidence="5 6">o-succinylbenzoate synthase</fullName>
        <ecNumber evidence="5 6">4.2.1.113</ecNumber>
    </recommendedName>
</protein>
<evidence type="ECO:0000256" key="3">
    <source>
        <dbReference type="ARBA" id="ARBA00022842"/>
    </source>
</evidence>
<dbReference type="GO" id="GO:0043748">
    <property type="term" value="F:O-succinylbenzoate synthase activity"/>
    <property type="evidence" value="ECO:0007669"/>
    <property type="project" value="UniProtKB-EC"/>
</dbReference>
<accession>C8XAI1</accession>
<dbReference type="CDD" id="cd03317">
    <property type="entry name" value="NAAAR"/>
    <property type="match status" value="1"/>
</dbReference>
<dbReference type="GO" id="GO:0009234">
    <property type="term" value="P:menaquinone biosynthetic process"/>
    <property type="evidence" value="ECO:0007669"/>
    <property type="project" value="UniProtKB-UniRule"/>
</dbReference>
<dbReference type="OrthoDB" id="9774531at2"/>
<dbReference type="RefSeq" id="WP_015746260.1">
    <property type="nucleotide sequence ID" value="NC_013235.1"/>
</dbReference>
<dbReference type="InterPro" id="IPR013342">
    <property type="entry name" value="Mandelate_racemase_C"/>
</dbReference>
<dbReference type="Pfam" id="PF13378">
    <property type="entry name" value="MR_MLE_C"/>
    <property type="match status" value="1"/>
</dbReference>
<dbReference type="SUPFAM" id="SSF51604">
    <property type="entry name" value="Enolase C-terminal domain-like"/>
    <property type="match status" value="1"/>
</dbReference>
<dbReference type="Gene3D" id="3.30.390.10">
    <property type="entry name" value="Enolase-like, N-terminal domain"/>
    <property type="match status" value="1"/>
</dbReference>
<dbReference type="InterPro" id="IPR013341">
    <property type="entry name" value="Mandelate_racemase_N_dom"/>
</dbReference>
<keyword evidence="2" id="KW-0479">Metal-binding</keyword>
<dbReference type="NCBIfam" id="TIGR01928">
    <property type="entry name" value="menC_lowGC_arch"/>
    <property type="match status" value="1"/>
</dbReference>
<dbReference type="UniPathway" id="UPA00079"/>
<dbReference type="InterPro" id="IPR029017">
    <property type="entry name" value="Enolase-like_N"/>
</dbReference>
<dbReference type="UniPathway" id="UPA01057">
    <property type="reaction ID" value="UER00165"/>
</dbReference>
<dbReference type="KEGG" id="nml:Namu_0936"/>
<dbReference type="Gene3D" id="3.20.20.120">
    <property type="entry name" value="Enolase-like C-terminal domain"/>
    <property type="match status" value="1"/>
</dbReference>
<dbReference type="STRING" id="479431.Namu_0936"/>
<dbReference type="EMBL" id="CP001737">
    <property type="protein sequence ID" value="ACV77346.1"/>
    <property type="molecule type" value="Genomic_DNA"/>
</dbReference>
<dbReference type="PANTHER" id="PTHR48073:SF5">
    <property type="entry name" value="O-SUCCINYLBENZOATE SYNTHASE"/>
    <property type="match status" value="1"/>
</dbReference>
<evidence type="ECO:0000313" key="8">
    <source>
        <dbReference type="EMBL" id="ACV77346.1"/>
    </source>
</evidence>
<dbReference type="InterPro" id="IPR036849">
    <property type="entry name" value="Enolase-like_C_sf"/>
</dbReference>
<dbReference type="Proteomes" id="UP000002218">
    <property type="component" value="Chromosome"/>
</dbReference>
<dbReference type="GO" id="GO:0016854">
    <property type="term" value="F:racemase and epimerase activity"/>
    <property type="evidence" value="ECO:0007669"/>
    <property type="project" value="UniProtKB-ARBA"/>
</dbReference>
<dbReference type="SFLD" id="SFLDS00001">
    <property type="entry name" value="Enolase"/>
    <property type="match status" value="1"/>
</dbReference>
<evidence type="ECO:0000256" key="4">
    <source>
        <dbReference type="ARBA" id="ARBA00023239"/>
    </source>
</evidence>
<keyword evidence="3" id="KW-0460">Magnesium</keyword>
<organism evidence="8 9">
    <name type="scientific">Nakamurella multipartita (strain ATCC 700099 / DSM 44233 / CIP 104796 / JCM 9543 / NBRC 105858 / Y-104)</name>
    <name type="common">Microsphaera multipartita</name>
    <dbReference type="NCBI Taxonomy" id="479431"/>
    <lineage>
        <taxon>Bacteria</taxon>
        <taxon>Bacillati</taxon>
        <taxon>Actinomycetota</taxon>
        <taxon>Actinomycetes</taxon>
        <taxon>Nakamurellales</taxon>
        <taxon>Nakamurellaceae</taxon>
        <taxon>Nakamurella</taxon>
    </lineage>
</organism>
<dbReference type="EC" id="4.2.1.113" evidence="5 6"/>
<dbReference type="SFLD" id="SFLDG00180">
    <property type="entry name" value="muconate_cycloisomerase"/>
    <property type="match status" value="1"/>
</dbReference>
<dbReference type="SFLD" id="SFLDF00009">
    <property type="entry name" value="o-succinylbenzoate_synthase"/>
    <property type="match status" value="1"/>
</dbReference>
<evidence type="ECO:0000256" key="6">
    <source>
        <dbReference type="NCBIfam" id="TIGR01928"/>
    </source>
</evidence>
<name>C8XAI1_NAKMY</name>
<dbReference type="InterPro" id="IPR010197">
    <property type="entry name" value="OSBS/NAAAR"/>
</dbReference>
<gene>
    <name evidence="8" type="ordered locus">Namu_0936</name>
</gene>
<dbReference type="Pfam" id="PF02746">
    <property type="entry name" value="MR_MLE_N"/>
    <property type="match status" value="1"/>
</dbReference>
<evidence type="ECO:0000256" key="5">
    <source>
        <dbReference type="ARBA" id="ARBA00029491"/>
    </source>
</evidence>
<dbReference type="SMART" id="SM00922">
    <property type="entry name" value="MR_MLE"/>
    <property type="match status" value="1"/>
</dbReference>
<dbReference type="PANTHER" id="PTHR48073">
    <property type="entry name" value="O-SUCCINYLBENZOATE SYNTHASE-RELATED"/>
    <property type="match status" value="1"/>
</dbReference>
<sequence>MKLTGAELRTIRMPLVTPFETSFGVEEDRVAVLVRVIGTVGGDRRPTEVQGWGECVAMELPLYSSEYAEAAAAMLRTFLLPRLLRASAAGTDITAETVDALLEPFVGHRMAKAALEMAVLDAQLRGTGQSMAGYLGATRPTVPAGVSVGIQPSIATLLDVVADYLADGYVRIKLKIKPGWDVAPVEAVRERFGELIPLQVDANAAYTLADARVLRRLDAFDLLLIEQPLPEDDLRQHAELATLVRTPICLDESIVSPRAAADAIALKSCSVINIKAGRVGGYLAAKQIHDICRANGIPVWCGGMLETGLGRAANAALAALPGFTLTGDISASDRFYEQDITDPFVMDDGQITVPTGPGLGVIPNQSVLERFTVTTEWIQA</sequence>
<proteinExistence type="predicted"/>